<organism evidence="1 2">
    <name type="scientific">Ambispora gerdemannii</name>
    <dbReference type="NCBI Taxonomy" id="144530"/>
    <lineage>
        <taxon>Eukaryota</taxon>
        <taxon>Fungi</taxon>
        <taxon>Fungi incertae sedis</taxon>
        <taxon>Mucoromycota</taxon>
        <taxon>Glomeromycotina</taxon>
        <taxon>Glomeromycetes</taxon>
        <taxon>Archaeosporales</taxon>
        <taxon>Ambisporaceae</taxon>
        <taxon>Ambispora</taxon>
    </lineage>
</organism>
<reference evidence="1" key="1">
    <citation type="submission" date="2021-06" db="EMBL/GenBank/DDBJ databases">
        <authorList>
            <person name="Kallberg Y."/>
            <person name="Tangrot J."/>
            <person name="Rosling A."/>
        </authorList>
    </citation>
    <scope>NUCLEOTIDE SEQUENCE</scope>
    <source>
        <strain evidence="1">MT106</strain>
    </source>
</reference>
<evidence type="ECO:0000313" key="1">
    <source>
        <dbReference type="EMBL" id="CAG8575650.1"/>
    </source>
</evidence>
<name>A0A9N9BRY6_9GLOM</name>
<evidence type="ECO:0000313" key="2">
    <source>
        <dbReference type="Proteomes" id="UP000789831"/>
    </source>
</evidence>
<proteinExistence type="predicted"/>
<gene>
    <name evidence="1" type="ORF">AGERDE_LOCUS7865</name>
</gene>
<dbReference type="Proteomes" id="UP000789831">
    <property type="component" value="Unassembled WGS sequence"/>
</dbReference>
<comment type="caution">
    <text evidence="1">The sequence shown here is derived from an EMBL/GenBank/DDBJ whole genome shotgun (WGS) entry which is preliminary data.</text>
</comment>
<keyword evidence="2" id="KW-1185">Reference proteome</keyword>
<dbReference type="EMBL" id="CAJVPL010001528">
    <property type="protein sequence ID" value="CAG8575650.1"/>
    <property type="molecule type" value="Genomic_DNA"/>
</dbReference>
<dbReference type="AlphaFoldDB" id="A0A9N9BRY6"/>
<accession>A0A9N9BRY6</accession>
<protein>
    <submittedName>
        <fullName evidence="1">6792_t:CDS:1</fullName>
    </submittedName>
</protein>
<sequence>MLSPNASYHEMQLASIAYKAIETIKPIQPIISVKSTFNCWFLPNRTSDKSRVYQPRLKEHQN</sequence>